<gene>
    <name evidence="4" type="ORF">L336_0204</name>
</gene>
<dbReference type="GO" id="GO:0016887">
    <property type="term" value="F:ATP hydrolysis activity"/>
    <property type="evidence" value="ECO:0007669"/>
    <property type="project" value="InterPro"/>
</dbReference>
<dbReference type="InterPro" id="IPR003439">
    <property type="entry name" value="ABC_transporter-like_ATP-bd"/>
</dbReference>
<dbReference type="PROSITE" id="PS50893">
    <property type="entry name" value="ABC_TRANSPORTER_2"/>
    <property type="match status" value="1"/>
</dbReference>
<dbReference type="AlphaFoldDB" id="R4PK63"/>
<organism evidence="4 5">
    <name type="scientific">Candidatus Saccharimonas aalborgensis</name>
    <dbReference type="NCBI Taxonomy" id="1332188"/>
    <lineage>
        <taxon>Bacteria</taxon>
        <taxon>Candidatus Saccharimonadota</taxon>
        <taxon>Candidatus Saccharimonadia</taxon>
        <taxon>Candidatus Saccharimonadales</taxon>
        <taxon>Candidatus Saccharimonadaceae</taxon>
        <taxon>Candidatus Saccharimonas</taxon>
    </lineage>
</organism>
<dbReference type="RefSeq" id="WP_015641363.1">
    <property type="nucleotide sequence ID" value="NC_021219.1"/>
</dbReference>
<dbReference type="InterPro" id="IPR027417">
    <property type="entry name" value="P-loop_NTPase"/>
</dbReference>
<dbReference type="PANTHER" id="PTHR43038:SF3">
    <property type="entry name" value="ABC TRANSPORTER G FAMILY MEMBER 20 ISOFORM X1"/>
    <property type="match status" value="1"/>
</dbReference>
<dbReference type="SMART" id="SM00382">
    <property type="entry name" value="AAA"/>
    <property type="match status" value="1"/>
</dbReference>
<dbReference type="SUPFAM" id="SSF52540">
    <property type="entry name" value="P-loop containing nucleoside triphosphate hydrolases"/>
    <property type="match status" value="1"/>
</dbReference>
<dbReference type="Pfam" id="PF00005">
    <property type="entry name" value="ABC_tran"/>
    <property type="match status" value="1"/>
</dbReference>
<feature type="domain" description="ABC transporter" evidence="3">
    <location>
        <begin position="4"/>
        <end position="226"/>
    </location>
</feature>
<evidence type="ECO:0000313" key="5">
    <source>
        <dbReference type="Proteomes" id="UP000013893"/>
    </source>
</evidence>
<evidence type="ECO:0000259" key="3">
    <source>
        <dbReference type="PROSITE" id="PS50893"/>
    </source>
</evidence>
<dbReference type="InterPro" id="IPR003593">
    <property type="entry name" value="AAA+_ATPase"/>
</dbReference>
<evidence type="ECO:0000313" key="4">
    <source>
        <dbReference type="EMBL" id="AGL61913.1"/>
    </source>
</evidence>
<dbReference type="GO" id="GO:0005524">
    <property type="term" value="F:ATP binding"/>
    <property type="evidence" value="ECO:0007669"/>
    <property type="project" value="UniProtKB-KW"/>
</dbReference>
<sequence>MDAIVASGLLVSRNNQKIIHNVTFSIPPGKLIGLVGPSGSGKTTLMRVIVGVQRYRGSLMVFGIPAGNALLRSRIGYATQAPAVYGDLTVEQNLRYFARVSGAHAHEVERVLKEVDMTRYRKRLVDNLSGGQRARVNLAVALIGNPDLLVLDEPTVGLDPILRNDLWQLFDKLAKKGKTLLISSHVMDEAERCDELVLLRAGEMLWNDSKKALLVRTKKSTVGDAFVAMIEEQK</sequence>
<name>R4PK63_9BACT</name>
<dbReference type="CDD" id="cd03230">
    <property type="entry name" value="ABC_DR_subfamily_A"/>
    <property type="match status" value="1"/>
</dbReference>
<dbReference type="STRING" id="1332188.L336_0204"/>
<dbReference type="Proteomes" id="UP000013893">
    <property type="component" value="Chromosome"/>
</dbReference>
<dbReference type="PATRIC" id="fig|1332188.3.peg.203"/>
<protein>
    <submittedName>
        <fullName evidence="4">Antibiotic resistance ABC transporter, efflux system, ATP-binding protein</fullName>
    </submittedName>
</protein>
<dbReference type="KEGG" id="saal:L336_0204"/>
<keyword evidence="1" id="KW-0547">Nucleotide-binding</keyword>
<keyword evidence="2 4" id="KW-0067">ATP-binding</keyword>
<dbReference type="EMBL" id="CP005957">
    <property type="protein sequence ID" value="AGL61913.1"/>
    <property type="molecule type" value="Genomic_DNA"/>
</dbReference>
<evidence type="ECO:0000256" key="1">
    <source>
        <dbReference type="ARBA" id="ARBA00022741"/>
    </source>
</evidence>
<dbReference type="HOGENOM" id="CLU_000604_1_2_0"/>
<accession>R4PK63</accession>
<dbReference type="PROSITE" id="PS00211">
    <property type="entry name" value="ABC_TRANSPORTER_1"/>
    <property type="match status" value="1"/>
</dbReference>
<dbReference type="PANTHER" id="PTHR43038">
    <property type="entry name" value="ATP-BINDING CASSETTE, SUB-FAMILY H, MEMBER 1"/>
    <property type="match status" value="1"/>
</dbReference>
<dbReference type="OrthoDB" id="9804819at2"/>
<proteinExistence type="predicted"/>
<evidence type="ECO:0000256" key="2">
    <source>
        <dbReference type="ARBA" id="ARBA00022840"/>
    </source>
</evidence>
<dbReference type="Gene3D" id="3.40.50.300">
    <property type="entry name" value="P-loop containing nucleotide triphosphate hydrolases"/>
    <property type="match status" value="1"/>
</dbReference>
<reference evidence="4 5" key="1">
    <citation type="journal article" date="2013" name="Nat. Biotechnol.">
        <title>Genome sequences of rare, uncultured bacteria obtained by differential coverage binning of multiple metagenomes.</title>
        <authorList>
            <person name="Albertsen M."/>
            <person name="Hugenholtz P."/>
            <person name="Skarshewski A."/>
            <person name="Nielsen K.L."/>
            <person name="Tyson G.W."/>
            <person name="Nielsen P.H."/>
        </authorList>
    </citation>
    <scope>NUCLEOTIDE SEQUENCE [LARGE SCALE GENOMIC DNA]</scope>
    <source>
        <strain evidence="4">TM71</strain>
    </source>
</reference>
<dbReference type="InterPro" id="IPR017871">
    <property type="entry name" value="ABC_transporter-like_CS"/>
</dbReference>
<keyword evidence="5" id="KW-1185">Reference proteome</keyword>